<dbReference type="OrthoDB" id="2991218at2"/>
<dbReference type="SUPFAM" id="SSF49329">
    <property type="entry name" value="Cu,Zn superoxide dismutase-like"/>
    <property type="match status" value="1"/>
</dbReference>
<proteinExistence type="inferred from homology"/>
<evidence type="ECO:0000313" key="4">
    <source>
        <dbReference type="Proteomes" id="UP000244174"/>
    </source>
</evidence>
<keyword evidence="2" id="KW-0732">Signal</keyword>
<dbReference type="GO" id="GO:0046872">
    <property type="term" value="F:metal ion binding"/>
    <property type="evidence" value="ECO:0007669"/>
    <property type="project" value="InterPro"/>
</dbReference>
<organism evidence="3 4">
    <name type="scientific">Christiangramia gaetbulicola</name>
    <dbReference type="NCBI Taxonomy" id="703340"/>
    <lineage>
        <taxon>Bacteria</taxon>
        <taxon>Pseudomonadati</taxon>
        <taxon>Bacteroidota</taxon>
        <taxon>Flavobacteriia</taxon>
        <taxon>Flavobacteriales</taxon>
        <taxon>Flavobacteriaceae</taxon>
        <taxon>Christiangramia</taxon>
    </lineage>
</organism>
<dbReference type="AlphaFoldDB" id="A0A2T6AEC6"/>
<feature type="chain" id="PRO_5015729266" description="Cu-Zn family superoxide dismutase" evidence="2">
    <location>
        <begin position="25"/>
        <end position="196"/>
    </location>
</feature>
<accession>A0A2T6AEC6</accession>
<sequence length="196" mass="21012">MRTFKLCYLGMLSMIMFFMVGCSKEETGMEELNTVDAHYDPQDIPNNGAKAKMYTVDFGELNNSGVSGSADLILDGVNLTVKISASGFQPGTHAQHIHGFLENNRNSECPPASADTDGDGLISVGEGVPFYGGIRLALEPFPTADDDGNIDFEMTFYNVTKEITPLQNKTIVLHGLDGIPSLPVACGQVKSAQGSK</sequence>
<evidence type="ECO:0000256" key="2">
    <source>
        <dbReference type="SAM" id="SignalP"/>
    </source>
</evidence>
<reference evidence="3 4" key="1">
    <citation type="submission" date="2018-04" db="EMBL/GenBank/DDBJ databases">
        <title>Genomic Encyclopedia of Archaeal and Bacterial Type Strains, Phase II (KMG-II): from individual species to whole genera.</title>
        <authorList>
            <person name="Goeker M."/>
        </authorList>
    </citation>
    <scope>NUCLEOTIDE SEQUENCE [LARGE SCALE GENOMIC DNA]</scope>
    <source>
        <strain evidence="3 4">DSM 23082</strain>
    </source>
</reference>
<dbReference type="GO" id="GO:0006801">
    <property type="term" value="P:superoxide metabolic process"/>
    <property type="evidence" value="ECO:0007669"/>
    <property type="project" value="InterPro"/>
</dbReference>
<comment type="caution">
    <text evidence="3">The sequence shown here is derived from an EMBL/GenBank/DDBJ whole genome shotgun (WGS) entry which is preliminary data.</text>
</comment>
<dbReference type="InterPro" id="IPR036423">
    <property type="entry name" value="SOD-like_Cu/Zn_dom_sf"/>
</dbReference>
<feature type="signal peptide" evidence="2">
    <location>
        <begin position="1"/>
        <end position="24"/>
    </location>
</feature>
<dbReference type="Proteomes" id="UP000244174">
    <property type="component" value="Unassembled WGS sequence"/>
</dbReference>
<evidence type="ECO:0008006" key="5">
    <source>
        <dbReference type="Google" id="ProtNLM"/>
    </source>
</evidence>
<comment type="similarity">
    <text evidence="1">Belongs to the Cu-Zn superoxide dismutase family.</text>
</comment>
<gene>
    <name evidence="3" type="ORF">C8P64_2584</name>
</gene>
<evidence type="ECO:0000313" key="3">
    <source>
        <dbReference type="EMBL" id="PTX42167.1"/>
    </source>
</evidence>
<dbReference type="EMBL" id="QBKQ01000003">
    <property type="protein sequence ID" value="PTX42167.1"/>
    <property type="molecule type" value="Genomic_DNA"/>
</dbReference>
<evidence type="ECO:0000256" key="1">
    <source>
        <dbReference type="ARBA" id="ARBA00010457"/>
    </source>
</evidence>
<name>A0A2T6AEC6_9FLAO</name>
<keyword evidence="4" id="KW-1185">Reference proteome</keyword>
<dbReference type="RefSeq" id="WP_108172470.1">
    <property type="nucleotide sequence ID" value="NZ_QBKQ01000003.1"/>
</dbReference>
<dbReference type="PROSITE" id="PS51257">
    <property type="entry name" value="PROKAR_LIPOPROTEIN"/>
    <property type="match status" value="1"/>
</dbReference>
<protein>
    <recommendedName>
        <fullName evidence="5">Cu-Zn family superoxide dismutase</fullName>
    </recommendedName>
</protein>